<accession>A0A150GFE4</accession>
<keyword evidence="2" id="KW-1185">Reference proteome</keyword>
<evidence type="ECO:0000313" key="2">
    <source>
        <dbReference type="Proteomes" id="UP000075714"/>
    </source>
</evidence>
<protein>
    <submittedName>
        <fullName evidence="1">Uncharacterized protein</fullName>
    </submittedName>
</protein>
<dbReference type="Proteomes" id="UP000075714">
    <property type="component" value="Unassembled WGS sequence"/>
</dbReference>
<dbReference type="EMBL" id="LSYV01000028">
    <property type="protein sequence ID" value="KXZ48503.1"/>
    <property type="molecule type" value="Genomic_DNA"/>
</dbReference>
<evidence type="ECO:0000313" key="1">
    <source>
        <dbReference type="EMBL" id="KXZ48503.1"/>
    </source>
</evidence>
<dbReference type="OrthoDB" id="10608190at2759"/>
<name>A0A150GFE4_GONPE</name>
<proteinExistence type="predicted"/>
<organism evidence="1 2">
    <name type="scientific">Gonium pectorale</name>
    <name type="common">Green alga</name>
    <dbReference type="NCBI Taxonomy" id="33097"/>
    <lineage>
        <taxon>Eukaryota</taxon>
        <taxon>Viridiplantae</taxon>
        <taxon>Chlorophyta</taxon>
        <taxon>core chlorophytes</taxon>
        <taxon>Chlorophyceae</taxon>
        <taxon>CS clade</taxon>
        <taxon>Chlamydomonadales</taxon>
        <taxon>Volvocaceae</taxon>
        <taxon>Gonium</taxon>
    </lineage>
</organism>
<sequence>MLRVLVATDMALYIAYRTRAKEPAGYDGGLQQGIDNAVWLHQYSEVADLRPSTSGPELLAYFPSAADPSYDEQAVRGRPFRYNLTAGGGGIQVAVDWVNGTAAQVTLCRFTVQNEGPWWEPSCYDGVDNDW</sequence>
<gene>
    <name evidence="1" type="ORF">GPECTOR_27g673</name>
</gene>
<reference evidence="2" key="1">
    <citation type="journal article" date="2016" name="Nat. Commun.">
        <title>The Gonium pectorale genome demonstrates co-option of cell cycle regulation during the evolution of multicellularity.</title>
        <authorList>
            <person name="Hanschen E.R."/>
            <person name="Marriage T.N."/>
            <person name="Ferris P.J."/>
            <person name="Hamaji T."/>
            <person name="Toyoda A."/>
            <person name="Fujiyama A."/>
            <person name="Neme R."/>
            <person name="Noguchi H."/>
            <person name="Minakuchi Y."/>
            <person name="Suzuki M."/>
            <person name="Kawai-Toyooka H."/>
            <person name="Smith D.R."/>
            <person name="Sparks H."/>
            <person name="Anderson J."/>
            <person name="Bakaric R."/>
            <person name="Luria V."/>
            <person name="Karger A."/>
            <person name="Kirschner M.W."/>
            <person name="Durand P.M."/>
            <person name="Michod R.E."/>
            <person name="Nozaki H."/>
            <person name="Olson B.J."/>
        </authorList>
    </citation>
    <scope>NUCLEOTIDE SEQUENCE [LARGE SCALE GENOMIC DNA]</scope>
    <source>
        <strain evidence="2">NIES-2863</strain>
    </source>
</reference>
<dbReference type="AlphaFoldDB" id="A0A150GFE4"/>
<comment type="caution">
    <text evidence="1">The sequence shown here is derived from an EMBL/GenBank/DDBJ whole genome shotgun (WGS) entry which is preliminary data.</text>
</comment>